<feature type="domain" description="HTH lysR-type" evidence="5">
    <location>
        <begin position="1"/>
        <end position="58"/>
    </location>
</feature>
<dbReference type="InterPro" id="IPR036390">
    <property type="entry name" value="WH_DNA-bd_sf"/>
</dbReference>
<dbReference type="PANTHER" id="PTHR30346:SF30">
    <property type="entry name" value="SMALL NEUTRAL PROTEASE REGULATORY PROTEIN"/>
    <property type="match status" value="1"/>
</dbReference>
<keyword evidence="4" id="KW-0804">Transcription</keyword>
<reference evidence="7" key="1">
    <citation type="journal article" date="2019" name="Int. J. Syst. Evol. Microbiol.">
        <title>The Global Catalogue of Microorganisms (GCM) 10K type strain sequencing project: providing services to taxonomists for standard genome sequencing and annotation.</title>
        <authorList>
            <consortium name="The Broad Institute Genomics Platform"/>
            <consortium name="The Broad Institute Genome Sequencing Center for Infectious Disease"/>
            <person name="Wu L."/>
            <person name="Ma J."/>
        </authorList>
    </citation>
    <scope>NUCLEOTIDE SEQUENCE [LARGE SCALE GENOMIC DNA]</scope>
    <source>
        <strain evidence="7">CGMCC 4.7349</strain>
    </source>
</reference>
<dbReference type="InterPro" id="IPR000847">
    <property type="entry name" value="LysR_HTH_N"/>
</dbReference>
<dbReference type="PANTHER" id="PTHR30346">
    <property type="entry name" value="TRANSCRIPTIONAL DUAL REGULATOR HCAR-RELATED"/>
    <property type="match status" value="1"/>
</dbReference>
<keyword evidence="3" id="KW-0238">DNA-binding</keyword>
<dbReference type="InterPro" id="IPR036388">
    <property type="entry name" value="WH-like_DNA-bd_sf"/>
</dbReference>
<evidence type="ECO:0000256" key="4">
    <source>
        <dbReference type="ARBA" id="ARBA00023163"/>
    </source>
</evidence>
<proteinExistence type="inferred from homology"/>
<name>A0ABQ2M1W2_9ACTN</name>
<evidence type="ECO:0000313" key="7">
    <source>
        <dbReference type="Proteomes" id="UP000656881"/>
    </source>
</evidence>
<dbReference type="Gene3D" id="3.40.190.290">
    <property type="match status" value="1"/>
</dbReference>
<comment type="caution">
    <text evidence="6">The sequence shown here is derived from an EMBL/GenBank/DDBJ whole genome shotgun (WGS) entry which is preliminary data.</text>
</comment>
<dbReference type="RefSeq" id="WP_189174676.1">
    <property type="nucleotide sequence ID" value="NZ_BMNG01000007.1"/>
</dbReference>
<sequence>MELRQLRYVVAVAETRNFTRAARQCFVAQSALSHQIGSLERELGVKLFARTSRRVELTPAGEAFLVGARQCLEAAERAVSDAAAAVGEVRGELAIGIIPTVTAVDIAAILQRFREQHPQVRVSLHVGASGVMTAEVAAGDLDVAFLGLAAGNPPQGVEARELGRGQLVAVVSPTHALADRGEVALRQLADSPFADFPVGSGGRVQSDQAFEAAGLERDVAYEMMSAELMMRFVGRGLAVALLPAAIARANPDVRVLTLADGPSRVEYLAWSKFNPTPATRAFLSAFPA</sequence>
<accession>A0ABQ2M1W2</accession>
<dbReference type="CDD" id="cd08436">
    <property type="entry name" value="PBP2_LTTR_like_3"/>
    <property type="match status" value="1"/>
</dbReference>
<dbReference type="PRINTS" id="PR00039">
    <property type="entry name" value="HTHLYSR"/>
</dbReference>
<evidence type="ECO:0000256" key="1">
    <source>
        <dbReference type="ARBA" id="ARBA00009437"/>
    </source>
</evidence>
<protein>
    <submittedName>
        <fullName evidence="6">LysR family transcriptional regulator</fullName>
    </submittedName>
</protein>
<evidence type="ECO:0000256" key="3">
    <source>
        <dbReference type="ARBA" id="ARBA00023125"/>
    </source>
</evidence>
<organism evidence="6 7">
    <name type="scientific">Streptomyces lasiicapitis</name>
    <dbReference type="NCBI Taxonomy" id="1923961"/>
    <lineage>
        <taxon>Bacteria</taxon>
        <taxon>Bacillati</taxon>
        <taxon>Actinomycetota</taxon>
        <taxon>Actinomycetes</taxon>
        <taxon>Kitasatosporales</taxon>
        <taxon>Streptomycetaceae</taxon>
        <taxon>Streptomyces</taxon>
    </lineage>
</organism>
<evidence type="ECO:0000313" key="6">
    <source>
        <dbReference type="EMBL" id="GGO45876.1"/>
    </source>
</evidence>
<evidence type="ECO:0000256" key="2">
    <source>
        <dbReference type="ARBA" id="ARBA00023015"/>
    </source>
</evidence>
<dbReference type="PROSITE" id="PS50931">
    <property type="entry name" value="HTH_LYSR"/>
    <property type="match status" value="1"/>
</dbReference>
<dbReference type="Pfam" id="PF03466">
    <property type="entry name" value="LysR_substrate"/>
    <property type="match status" value="1"/>
</dbReference>
<dbReference type="EMBL" id="BMNG01000007">
    <property type="protein sequence ID" value="GGO45876.1"/>
    <property type="molecule type" value="Genomic_DNA"/>
</dbReference>
<dbReference type="SUPFAM" id="SSF53850">
    <property type="entry name" value="Periplasmic binding protein-like II"/>
    <property type="match status" value="1"/>
</dbReference>
<dbReference type="Gene3D" id="1.10.10.10">
    <property type="entry name" value="Winged helix-like DNA-binding domain superfamily/Winged helix DNA-binding domain"/>
    <property type="match status" value="1"/>
</dbReference>
<keyword evidence="7" id="KW-1185">Reference proteome</keyword>
<gene>
    <name evidence="6" type="ORF">GCM10012286_35470</name>
</gene>
<evidence type="ECO:0000259" key="5">
    <source>
        <dbReference type="PROSITE" id="PS50931"/>
    </source>
</evidence>
<keyword evidence="2" id="KW-0805">Transcription regulation</keyword>
<comment type="similarity">
    <text evidence="1">Belongs to the LysR transcriptional regulatory family.</text>
</comment>
<dbReference type="SUPFAM" id="SSF46785">
    <property type="entry name" value="Winged helix' DNA-binding domain"/>
    <property type="match status" value="1"/>
</dbReference>
<dbReference type="Proteomes" id="UP000656881">
    <property type="component" value="Unassembled WGS sequence"/>
</dbReference>
<dbReference type="InterPro" id="IPR005119">
    <property type="entry name" value="LysR_subst-bd"/>
</dbReference>
<dbReference type="Pfam" id="PF00126">
    <property type="entry name" value="HTH_1"/>
    <property type="match status" value="1"/>
</dbReference>